<dbReference type="PhylomeDB" id="Q2NII5"/>
<evidence type="ECO:0000313" key="1">
    <source>
        <dbReference type="EMBL" id="ABC65758.1"/>
    </source>
</evidence>
<gene>
    <name evidence="1" type="ordered locus">AYWB_641</name>
</gene>
<dbReference type="eggNOG" id="COG0305">
    <property type="taxonomic scope" value="Bacteria"/>
</dbReference>
<dbReference type="EMBL" id="CP000061">
    <property type="protein sequence ID" value="ABC65758.1"/>
    <property type="molecule type" value="Genomic_DNA"/>
</dbReference>
<reference evidence="1 2" key="1">
    <citation type="journal article" date="2006" name="J. Bacteriol.">
        <title>Living with genome instability: the adaptation of phytoplasmas to diverse environments of their insect and plant hosts.</title>
        <authorList>
            <person name="Bai X."/>
            <person name="Zhang J."/>
            <person name="Ewing A."/>
            <person name="Miller S.A."/>
            <person name="Jancso Radek A."/>
            <person name="Shevchenko D.V."/>
            <person name="Tsukerman K."/>
            <person name="Walunas T."/>
            <person name="Lapidus A."/>
            <person name="Campbell J.W."/>
            <person name="Hogenhout S.A."/>
        </authorList>
    </citation>
    <scope>NUCLEOTIDE SEQUENCE [LARGE SCALE GENOMIC DNA]</scope>
    <source>
        <strain evidence="1 2">AYWB</strain>
    </source>
</reference>
<protein>
    <submittedName>
        <fullName evidence="1">Uncharacterized protein</fullName>
    </submittedName>
</protein>
<accession>Q2NII5</accession>
<name>Q2NII5_AYWBP</name>
<evidence type="ECO:0000313" key="2">
    <source>
        <dbReference type="Proteomes" id="UP000001934"/>
    </source>
</evidence>
<dbReference type="Proteomes" id="UP000001934">
    <property type="component" value="Chromosome"/>
</dbReference>
<sequence>MVFSYEMTLEENLNRLLSHQTQIPLNVILDKKLEDLSITQNTYKERIKTTKQFFLPT</sequence>
<dbReference type="HOGENOM" id="CLU_2986593_0_0_14"/>
<organism evidence="1 2">
    <name type="scientific">Aster yellows witches'-broom phytoplasma (strain AYWB)</name>
    <dbReference type="NCBI Taxonomy" id="322098"/>
    <lineage>
        <taxon>Bacteria</taxon>
        <taxon>Bacillati</taxon>
        <taxon>Mycoplasmatota</taxon>
        <taxon>Mollicutes</taxon>
        <taxon>Acholeplasmatales</taxon>
        <taxon>Acholeplasmataceae</taxon>
        <taxon>Candidatus Phytoplasma</taxon>
        <taxon>16SrI (Aster yellows group)</taxon>
    </lineage>
</organism>
<keyword evidence="2" id="KW-1185">Reference proteome</keyword>
<proteinExistence type="predicted"/>
<dbReference type="KEGG" id="ayw:AYWB_641"/>
<dbReference type="AlphaFoldDB" id="Q2NII5"/>